<accession>A0A815R1K2</accession>
<name>A0A815R1K2_9BILA</name>
<comment type="caution">
    <text evidence="1">The sequence shown here is derived from an EMBL/GenBank/DDBJ whole genome shotgun (WGS) entry which is preliminary data.</text>
</comment>
<evidence type="ECO:0000313" key="2">
    <source>
        <dbReference type="EMBL" id="CAF1574858.1"/>
    </source>
</evidence>
<dbReference type="EMBL" id="CAJNOW010010003">
    <property type="protein sequence ID" value="CAF1574858.1"/>
    <property type="molecule type" value="Genomic_DNA"/>
</dbReference>
<proteinExistence type="predicted"/>
<evidence type="ECO:0000313" key="4">
    <source>
        <dbReference type="Proteomes" id="UP000663855"/>
    </source>
</evidence>
<dbReference type="Proteomes" id="UP000663855">
    <property type="component" value="Unassembled WGS sequence"/>
</dbReference>
<evidence type="ECO:0000313" key="3">
    <source>
        <dbReference type="EMBL" id="CAF2080087.1"/>
    </source>
</evidence>
<reference evidence="1" key="1">
    <citation type="submission" date="2021-02" db="EMBL/GenBank/DDBJ databases">
        <authorList>
            <person name="Nowell W R."/>
        </authorList>
    </citation>
    <scope>NUCLEOTIDE SEQUENCE</scope>
</reference>
<evidence type="ECO:0000313" key="1">
    <source>
        <dbReference type="EMBL" id="CAF1469820.1"/>
    </source>
</evidence>
<sequence length="146" mass="17492">MDRLVAHLKKDNRNEIENEFDYLFIFMYAHIIDRFPSNKQIYNVIECNREDENYYKVRHKINETYTDIHIRKKLEEGIETITLGVLQILSEPIVLNDFVEKKKNFHYKNLEVLDTKLTKFFDSLFPTNVPTTMSMSQLNILNQANE</sequence>
<dbReference type="EMBL" id="CAJNOV010011927">
    <property type="protein sequence ID" value="CAF1469820.1"/>
    <property type="molecule type" value="Genomic_DNA"/>
</dbReference>
<gene>
    <name evidence="1" type="ORF">CJN711_LOCUS25595</name>
    <name evidence="2" type="ORF">KQP761_LOCUS19546</name>
    <name evidence="3" type="ORF">MBJ925_LOCUS18375</name>
</gene>
<organism evidence="1 4">
    <name type="scientific">Rotaria magnacalcarata</name>
    <dbReference type="NCBI Taxonomy" id="392030"/>
    <lineage>
        <taxon>Eukaryota</taxon>
        <taxon>Metazoa</taxon>
        <taxon>Spiralia</taxon>
        <taxon>Gnathifera</taxon>
        <taxon>Rotifera</taxon>
        <taxon>Eurotatoria</taxon>
        <taxon>Bdelloidea</taxon>
        <taxon>Philodinida</taxon>
        <taxon>Philodinidae</taxon>
        <taxon>Rotaria</taxon>
    </lineage>
</organism>
<dbReference type="Proteomes" id="UP000663834">
    <property type="component" value="Unassembled WGS sequence"/>
</dbReference>
<dbReference type="EMBL" id="CAJNRE010009177">
    <property type="protein sequence ID" value="CAF2080087.1"/>
    <property type="molecule type" value="Genomic_DNA"/>
</dbReference>
<dbReference type="AlphaFoldDB" id="A0A815R1K2"/>
<protein>
    <submittedName>
        <fullName evidence="1">Uncharacterized protein</fullName>
    </submittedName>
</protein>
<dbReference type="Proteomes" id="UP000663824">
    <property type="component" value="Unassembled WGS sequence"/>
</dbReference>